<feature type="signal peptide" evidence="1">
    <location>
        <begin position="1"/>
        <end position="30"/>
    </location>
</feature>
<evidence type="ECO:0000313" key="3">
    <source>
        <dbReference type="Proteomes" id="UP000672039"/>
    </source>
</evidence>
<gene>
    <name evidence="2" type="ORF">J9253_11375</name>
</gene>
<reference evidence="2 3" key="1">
    <citation type="submission" date="2021-04" db="EMBL/GenBank/DDBJ databases">
        <title>Genomics, taxonomy and metabolism of representatives of sulfur bacteria of the genus Thiothrix: Thiothrix fructosivorans QT, Thiothrix unzii A1T and three new species, Thiothrix subterranea sp. nov., Thiothrix litoralis sp. nov. and 'Candidatus Thiothrix anitrata' sp. nov.</title>
        <authorList>
            <person name="Ravin N.V."/>
            <person name="Smolyakov D."/>
            <person name="Rudenko T.S."/>
            <person name="Mardanov A.V."/>
            <person name="Beletsky A.V."/>
            <person name="Markov N.D."/>
            <person name="Fomenkov A.I."/>
            <person name="Roberts R.J."/>
            <person name="Karnachuk O.V."/>
            <person name="Novikov A."/>
            <person name="Grabovich M.Y."/>
        </authorList>
    </citation>
    <scope>NUCLEOTIDE SEQUENCE [LARGE SCALE GENOMIC DNA]</scope>
    <source>
        <strain evidence="2 3">AS</strain>
    </source>
</reference>
<keyword evidence="3" id="KW-1185">Reference proteome</keyword>
<dbReference type="EMBL" id="CP072801">
    <property type="protein sequence ID" value="QTR44643.1"/>
    <property type="molecule type" value="Genomic_DNA"/>
</dbReference>
<proteinExistence type="predicted"/>
<keyword evidence="1" id="KW-0732">Signal</keyword>
<accession>A0ABX7WQM2</accession>
<protein>
    <submittedName>
        <fullName evidence="2">Cadherin</fullName>
    </submittedName>
</protein>
<evidence type="ECO:0000313" key="2">
    <source>
        <dbReference type="EMBL" id="QTR44643.1"/>
    </source>
</evidence>
<dbReference type="RefSeq" id="WP_210221103.1">
    <property type="nucleotide sequence ID" value="NZ_CP072801.1"/>
</dbReference>
<evidence type="ECO:0000256" key="1">
    <source>
        <dbReference type="SAM" id="SignalP"/>
    </source>
</evidence>
<organism evidence="2 3">
    <name type="scientific">Thiothrix litoralis</name>
    <dbReference type="NCBI Taxonomy" id="2891210"/>
    <lineage>
        <taxon>Bacteria</taxon>
        <taxon>Pseudomonadati</taxon>
        <taxon>Pseudomonadota</taxon>
        <taxon>Gammaproteobacteria</taxon>
        <taxon>Thiotrichales</taxon>
        <taxon>Thiotrichaceae</taxon>
        <taxon>Thiothrix</taxon>
    </lineage>
</organism>
<dbReference type="Proteomes" id="UP000672039">
    <property type="component" value="Chromosome"/>
</dbReference>
<sequence>MMKTAMYGFAASLKSSVALLALLSASNVMADVQFRIAYEADSSEYVIYMKPDVVPSPDMALSAQVTLSVPHGVDSGRFDALSIHSAVDGLAWINHSRVDAPVENPDADYLSFGLQYTKGRAPNFGWQAGEEMRIFSFASPTGCSSKVALLENADPFNQLPNSVNTNPGNDFMNVGWLQGYTGNYGNAIQCPGQAVLPPAVDVSLTTQLENKIKKLEAQLLSCQAANNVSAIERAVIPMLKEQNKRLSSR</sequence>
<name>A0ABX7WQM2_9GAMM</name>
<feature type="chain" id="PRO_5047467208" evidence="1">
    <location>
        <begin position="31"/>
        <end position="249"/>
    </location>
</feature>